<dbReference type="EMBL" id="JARBDR010000903">
    <property type="protein sequence ID" value="KAJ8304212.1"/>
    <property type="molecule type" value="Genomic_DNA"/>
</dbReference>
<evidence type="ECO:0008006" key="7">
    <source>
        <dbReference type="Google" id="ProtNLM"/>
    </source>
</evidence>
<evidence type="ECO:0000259" key="3">
    <source>
        <dbReference type="Pfam" id="PF13359"/>
    </source>
</evidence>
<dbReference type="Proteomes" id="UP001217089">
    <property type="component" value="Unassembled WGS sequence"/>
</dbReference>
<keyword evidence="6" id="KW-1185">Reference proteome</keyword>
<feature type="domain" description="Transposase Helix-turn-helix" evidence="4">
    <location>
        <begin position="3"/>
        <end position="50"/>
    </location>
</feature>
<proteinExistence type="predicted"/>
<dbReference type="InterPro" id="IPR027805">
    <property type="entry name" value="Transposase_HTH_dom"/>
</dbReference>
<dbReference type="Pfam" id="PF13613">
    <property type="entry name" value="HTH_Tnp_4"/>
    <property type="match status" value="1"/>
</dbReference>
<feature type="domain" description="DDE Tnp4" evidence="3">
    <location>
        <begin position="82"/>
        <end position="257"/>
    </location>
</feature>
<evidence type="ECO:0000313" key="6">
    <source>
        <dbReference type="Proteomes" id="UP001217089"/>
    </source>
</evidence>
<evidence type="ECO:0000256" key="1">
    <source>
        <dbReference type="ARBA" id="ARBA00001968"/>
    </source>
</evidence>
<name>A0ABQ9EKU7_TEGGR</name>
<protein>
    <recommendedName>
        <fullName evidence="7">DDE Tnp4 domain-containing protein</fullName>
    </recommendedName>
</protein>
<accession>A0ABQ9EKU7</accession>
<evidence type="ECO:0000256" key="2">
    <source>
        <dbReference type="ARBA" id="ARBA00022723"/>
    </source>
</evidence>
<dbReference type="Pfam" id="PF13359">
    <property type="entry name" value="DDE_Tnp_4"/>
    <property type="match status" value="1"/>
</dbReference>
<sequence length="266" mass="30325">MEMPLKDQLFITLVKLRHNMSFDFLAQVRGIPKTTLIDYFWKWIDLLYAKVGFYVKWADRETIFQTIPPVFKSKFPRLTSIIDCFEIFIEAPKNLLARAKCYSQYKKQCTVKVLISCGPLGNMNFLSKAWGGRASDIQIVRESGFIDQKYHLPGDQILADRGFNLHEDFASQCSAHLLTPAFTKGKSQLSALEVETPRKISSVRIHIERVIGLMKNRFTILKGPLPIRCVQSLKDESIETTLSSCDKIIKVCAILTNLGPSIVFKD</sequence>
<dbReference type="PANTHER" id="PTHR23080">
    <property type="entry name" value="THAP DOMAIN PROTEIN"/>
    <property type="match status" value="1"/>
</dbReference>
<comment type="caution">
    <text evidence="5">The sequence shown here is derived from an EMBL/GenBank/DDBJ whole genome shotgun (WGS) entry which is preliminary data.</text>
</comment>
<dbReference type="PANTHER" id="PTHR23080:SF143">
    <property type="entry name" value="SI:DKEY-56D12.4"/>
    <property type="match status" value="1"/>
</dbReference>
<evidence type="ECO:0000313" key="5">
    <source>
        <dbReference type="EMBL" id="KAJ8304212.1"/>
    </source>
</evidence>
<comment type="cofactor">
    <cofactor evidence="1">
        <name>a divalent metal cation</name>
        <dbReference type="ChEBI" id="CHEBI:60240"/>
    </cofactor>
</comment>
<dbReference type="InterPro" id="IPR027806">
    <property type="entry name" value="HARBI1_dom"/>
</dbReference>
<gene>
    <name evidence="5" type="ORF">KUTeg_017795</name>
</gene>
<organism evidence="5 6">
    <name type="scientific">Tegillarca granosa</name>
    <name type="common">Malaysian cockle</name>
    <name type="synonym">Anadara granosa</name>
    <dbReference type="NCBI Taxonomy" id="220873"/>
    <lineage>
        <taxon>Eukaryota</taxon>
        <taxon>Metazoa</taxon>
        <taxon>Spiralia</taxon>
        <taxon>Lophotrochozoa</taxon>
        <taxon>Mollusca</taxon>
        <taxon>Bivalvia</taxon>
        <taxon>Autobranchia</taxon>
        <taxon>Pteriomorphia</taxon>
        <taxon>Arcoida</taxon>
        <taxon>Arcoidea</taxon>
        <taxon>Arcidae</taxon>
        <taxon>Tegillarca</taxon>
    </lineage>
</organism>
<keyword evidence="2" id="KW-0479">Metal-binding</keyword>
<evidence type="ECO:0000259" key="4">
    <source>
        <dbReference type="Pfam" id="PF13613"/>
    </source>
</evidence>
<reference evidence="5 6" key="1">
    <citation type="submission" date="2022-12" db="EMBL/GenBank/DDBJ databases">
        <title>Chromosome-level genome of Tegillarca granosa.</title>
        <authorList>
            <person name="Kim J."/>
        </authorList>
    </citation>
    <scope>NUCLEOTIDE SEQUENCE [LARGE SCALE GENOMIC DNA]</scope>
    <source>
        <strain evidence="5">Teg-2019</strain>
        <tissue evidence="5">Adductor muscle</tissue>
    </source>
</reference>